<dbReference type="Proteomes" id="UP001162029">
    <property type="component" value="Unassembled WGS sequence"/>
</dbReference>
<dbReference type="AlphaFoldDB" id="A0AAV0U7A4"/>
<reference evidence="1" key="1">
    <citation type="submission" date="2022-12" db="EMBL/GenBank/DDBJ databases">
        <authorList>
            <person name="Webb A."/>
        </authorList>
    </citation>
    <scope>NUCLEOTIDE SEQUENCE</scope>
    <source>
        <strain evidence="1">Pd1</strain>
    </source>
</reference>
<evidence type="ECO:0000313" key="1">
    <source>
        <dbReference type="EMBL" id="CAI5731583.1"/>
    </source>
</evidence>
<dbReference type="EMBL" id="CANTFM010000915">
    <property type="protein sequence ID" value="CAI5731583.1"/>
    <property type="molecule type" value="Genomic_DNA"/>
</dbReference>
<accession>A0AAV0U7A4</accession>
<protein>
    <submittedName>
        <fullName evidence="1">Uncharacterized protein</fullName>
    </submittedName>
</protein>
<organism evidence="1 2">
    <name type="scientific">Peronospora destructor</name>
    <dbReference type="NCBI Taxonomy" id="86335"/>
    <lineage>
        <taxon>Eukaryota</taxon>
        <taxon>Sar</taxon>
        <taxon>Stramenopiles</taxon>
        <taxon>Oomycota</taxon>
        <taxon>Peronosporomycetes</taxon>
        <taxon>Peronosporales</taxon>
        <taxon>Peronosporaceae</taxon>
        <taxon>Peronospora</taxon>
    </lineage>
</organism>
<name>A0AAV0U7A4_9STRA</name>
<comment type="caution">
    <text evidence="1">The sequence shown here is derived from an EMBL/GenBank/DDBJ whole genome shotgun (WGS) entry which is preliminary data.</text>
</comment>
<sequence length="124" mass="14548">MQLKKWQADKKSPEDVLKLLDLTVDTRLFESPLGNIWLDYLYLLKEKNNAEVLRILQTKFGDALVAKMLYDSSSVHERAKKLQEAQYKSWHTHTAYIPLDMDSDLLLEITASYFNWIKAQMLKV</sequence>
<keyword evidence="2" id="KW-1185">Reference proteome</keyword>
<proteinExistence type="predicted"/>
<evidence type="ECO:0000313" key="2">
    <source>
        <dbReference type="Proteomes" id="UP001162029"/>
    </source>
</evidence>
<gene>
    <name evidence="1" type="ORF">PDE001_LOCUS4854</name>
</gene>